<accession>A0A3B0ULJ6</accession>
<evidence type="ECO:0000313" key="1">
    <source>
        <dbReference type="EMBL" id="VAW20466.1"/>
    </source>
</evidence>
<reference evidence="1" key="1">
    <citation type="submission" date="2018-06" db="EMBL/GenBank/DDBJ databases">
        <authorList>
            <person name="Zhirakovskaya E."/>
        </authorList>
    </citation>
    <scope>NUCLEOTIDE SEQUENCE</scope>
</reference>
<sequence>MFFILLGLNLKVNLVLTKYMHGASHWPISWFKKGLVKCVSC</sequence>
<dbReference type="EMBL" id="UOEQ01000277">
    <property type="protein sequence ID" value="VAW20466.1"/>
    <property type="molecule type" value="Genomic_DNA"/>
</dbReference>
<dbReference type="AlphaFoldDB" id="A0A3B0ULJ6"/>
<proteinExistence type="predicted"/>
<protein>
    <submittedName>
        <fullName evidence="1">Uncharacterized protein</fullName>
    </submittedName>
</protein>
<organism evidence="1">
    <name type="scientific">hydrothermal vent metagenome</name>
    <dbReference type="NCBI Taxonomy" id="652676"/>
    <lineage>
        <taxon>unclassified sequences</taxon>
        <taxon>metagenomes</taxon>
        <taxon>ecological metagenomes</taxon>
    </lineage>
</organism>
<name>A0A3B0ULJ6_9ZZZZ</name>
<gene>
    <name evidence="1" type="ORF">MNBD_ALPHA11-917</name>
</gene>